<dbReference type="AlphaFoldDB" id="Q17ID6"/>
<protein>
    <submittedName>
        <fullName evidence="1">AAEL002403-PA</fullName>
    </submittedName>
</protein>
<organism evidence="1 2">
    <name type="scientific">Aedes aegypti</name>
    <name type="common">Yellowfever mosquito</name>
    <name type="synonym">Culex aegypti</name>
    <dbReference type="NCBI Taxonomy" id="7159"/>
    <lineage>
        <taxon>Eukaryota</taxon>
        <taxon>Metazoa</taxon>
        <taxon>Ecdysozoa</taxon>
        <taxon>Arthropoda</taxon>
        <taxon>Hexapoda</taxon>
        <taxon>Insecta</taxon>
        <taxon>Pterygota</taxon>
        <taxon>Neoptera</taxon>
        <taxon>Endopterygota</taxon>
        <taxon>Diptera</taxon>
        <taxon>Nematocera</taxon>
        <taxon>Culicoidea</taxon>
        <taxon>Culicidae</taxon>
        <taxon>Culicinae</taxon>
        <taxon>Aedini</taxon>
        <taxon>Aedes</taxon>
        <taxon>Stegomyia</taxon>
    </lineage>
</organism>
<reference evidence="1" key="2">
    <citation type="journal article" date="2007" name="Science">
        <title>Genome sequence of Aedes aegypti, a major arbovirus vector.</title>
        <authorList>
            <person name="Nene V."/>
            <person name="Wortman J.R."/>
            <person name="Lawson D."/>
            <person name="Haas B."/>
            <person name="Kodira C."/>
            <person name="Tu Z.J."/>
            <person name="Loftus B."/>
            <person name="Xi Z."/>
            <person name="Megy K."/>
            <person name="Grabherr M."/>
            <person name="Ren Q."/>
            <person name="Zdobnov E.M."/>
            <person name="Lobo N.F."/>
            <person name="Campbell K.S."/>
            <person name="Brown S.E."/>
            <person name="Bonaldo M.F."/>
            <person name="Zhu J."/>
            <person name="Sinkins S.P."/>
            <person name="Hogenkamp D.G."/>
            <person name="Amedeo P."/>
            <person name="Arensburger P."/>
            <person name="Atkinson P.W."/>
            <person name="Bidwell S."/>
            <person name="Biedler J."/>
            <person name="Birney E."/>
            <person name="Bruggner R.V."/>
            <person name="Costas J."/>
            <person name="Coy M.R."/>
            <person name="Crabtree J."/>
            <person name="Crawford M."/>
            <person name="Debruyn B."/>
            <person name="Decaprio D."/>
            <person name="Eiglmeier K."/>
            <person name="Eisenstadt E."/>
            <person name="El-Dorry H."/>
            <person name="Gelbart W.M."/>
            <person name="Gomes S.L."/>
            <person name="Hammond M."/>
            <person name="Hannick L.I."/>
            <person name="Hogan J.R."/>
            <person name="Holmes M.H."/>
            <person name="Jaffe D."/>
            <person name="Johnston J.S."/>
            <person name="Kennedy R.C."/>
            <person name="Koo H."/>
            <person name="Kravitz S."/>
            <person name="Kriventseva E.V."/>
            <person name="Kulp D."/>
            <person name="Labutti K."/>
            <person name="Lee E."/>
            <person name="Li S."/>
            <person name="Lovin D.D."/>
            <person name="Mao C."/>
            <person name="Mauceli E."/>
            <person name="Menck C.F."/>
            <person name="Miller J.R."/>
            <person name="Montgomery P."/>
            <person name="Mori A."/>
            <person name="Nascimento A.L."/>
            <person name="Naveira H.F."/>
            <person name="Nusbaum C."/>
            <person name="O'leary S."/>
            <person name="Orvis J."/>
            <person name="Pertea M."/>
            <person name="Quesneville H."/>
            <person name="Reidenbach K.R."/>
            <person name="Rogers Y.H."/>
            <person name="Roth C.W."/>
            <person name="Schneider J.R."/>
            <person name="Schatz M."/>
            <person name="Shumway M."/>
            <person name="Stanke M."/>
            <person name="Stinson E.O."/>
            <person name="Tubio J.M."/>
            <person name="Vanzee J.P."/>
            <person name="Verjovski-Almeida S."/>
            <person name="Werner D."/>
            <person name="White O."/>
            <person name="Wyder S."/>
            <person name="Zeng Q."/>
            <person name="Zhao Q."/>
            <person name="Zhao Y."/>
            <person name="Hill C.A."/>
            <person name="Raikhel A.S."/>
            <person name="Soares M.B."/>
            <person name="Knudson D.L."/>
            <person name="Lee N.H."/>
            <person name="Galagan J."/>
            <person name="Salzberg S.L."/>
            <person name="Paulsen I.T."/>
            <person name="Dimopoulos G."/>
            <person name="Collins F.H."/>
            <person name="Birren B."/>
            <person name="Fraser-Liggett C.M."/>
            <person name="Severson D.W."/>
        </authorList>
    </citation>
    <scope>NUCLEOTIDE SEQUENCE [LARGE SCALE GENOMIC DNA]</scope>
    <source>
        <strain evidence="1">Liverpool</strain>
    </source>
</reference>
<accession>Q17ID6</accession>
<dbReference type="HOGENOM" id="CLU_2560116_0_0_1"/>
<evidence type="ECO:0000313" key="2">
    <source>
        <dbReference type="Proteomes" id="UP000682892"/>
    </source>
</evidence>
<sequence length="82" mass="9143">MGPPCNIHILNADIFHLLSKPININVMESWTPLGGIRQQLTNVETKTDSLEDMAENVGEEELVARKRQIPKGKDSTFVTSPQ</sequence>
<dbReference type="PaxDb" id="7159-AAEL002403-PA"/>
<dbReference type="EMBL" id="CH477240">
    <property type="protein sequence ID" value="EAT46442.1"/>
    <property type="molecule type" value="Genomic_DNA"/>
</dbReference>
<name>Q17ID6_AEDAE</name>
<evidence type="ECO:0000313" key="1">
    <source>
        <dbReference type="EMBL" id="EAT46442.1"/>
    </source>
</evidence>
<reference evidence="1" key="3">
    <citation type="submission" date="2012-09" db="EMBL/GenBank/DDBJ databases">
        <authorList>
            <consortium name="VectorBase"/>
        </authorList>
    </citation>
    <scope>NUCLEOTIDE SEQUENCE</scope>
    <source>
        <strain evidence="1">Liverpool</strain>
    </source>
</reference>
<gene>
    <name evidence="1" type="ORF">AaeL_AAEL002403</name>
</gene>
<dbReference type="Proteomes" id="UP000682892">
    <property type="component" value="Unassembled WGS sequence"/>
</dbReference>
<reference evidence="1" key="1">
    <citation type="submission" date="2005-10" db="EMBL/GenBank/DDBJ databases">
        <authorList>
            <person name="Loftus B.J."/>
            <person name="Nene V.M."/>
            <person name="Hannick L.I."/>
            <person name="Bidwell S."/>
            <person name="Haas B."/>
            <person name="Amedeo P."/>
            <person name="Orvis J."/>
            <person name="Wortman J.R."/>
            <person name="White O.R."/>
            <person name="Salzberg S."/>
            <person name="Shumway M."/>
            <person name="Koo H."/>
            <person name="Zhao Y."/>
            <person name="Holmes M."/>
            <person name="Miller J."/>
            <person name="Schatz M."/>
            <person name="Pop M."/>
            <person name="Pai G."/>
            <person name="Utterback T."/>
            <person name="Rogers Y.-H."/>
            <person name="Kravitz S."/>
            <person name="Fraser C.M."/>
        </authorList>
    </citation>
    <scope>NUCLEOTIDE SEQUENCE</scope>
    <source>
        <strain evidence="1">Liverpool</strain>
    </source>
</reference>
<proteinExistence type="predicted"/>